<reference evidence="2 3" key="1">
    <citation type="submission" date="2020-08" db="EMBL/GenBank/DDBJ databases">
        <title>Sequencing the genomes of 1000 actinobacteria strains.</title>
        <authorList>
            <person name="Klenk H.-P."/>
        </authorList>
    </citation>
    <scope>NUCLEOTIDE SEQUENCE [LARGE SCALE GENOMIC DNA]</scope>
    <source>
        <strain evidence="2 3">DSM 45267</strain>
    </source>
</reference>
<evidence type="ECO:0000259" key="1">
    <source>
        <dbReference type="Pfam" id="PF14230"/>
    </source>
</evidence>
<dbReference type="Proteomes" id="UP000564573">
    <property type="component" value="Unassembled WGS sequence"/>
</dbReference>
<sequence>MPRVSRVLALSVLGVAVFGLAGCSMYVEKDDLEEQVSSSISQQGMPVDSVDCPDDLDGEVDATTTCTVTVQGGTEVKTDITVTSVDGDEVRFDITPQQTAGE</sequence>
<dbReference type="PROSITE" id="PS51257">
    <property type="entry name" value="PROKAR_LIPOPROTEIN"/>
    <property type="match status" value="1"/>
</dbReference>
<proteinExistence type="predicted"/>
<name>A0A839XIP3_9PSEU</name>
<organism evidence="2 3">
    <name type="scientific">Prauserella sediminis</name>
    <dbReference type="NCBI Taxonomy" id="577680"/>
    <lineage>
        <taxon>Bacteria</taxon>
        <taxon>Bacillati</taxon>
        <taxon>Actinomycetota</taxon>
        <taxon>Actinomycetes</taxon>
        <taxon>Pseudonocardiales</taxon>
        <taxon>Pseudonocardiaceae</taxon>
        <taxon>Prauserella</taxon>
        <taxon>Prauserella salsuginis group</taxon>
    </lineage>
</organism>
<comment type="caution">
    <text evidence="2">The sequence shown here is derived from an EMBL/GenBank/DDBJ whole genome shotgun (WGS) entry which is preliminary data.</text>
</comment>
<dbReference type="EMBL" id="JACIBS010000001">
    <property type="protein sequence ID" value="MBB3661434.1"/>
    <property type="molecule type" value="Genomic_DNA"/>
</dbReference>
<accession>A0A839XIP3</accession>
<dbReference type="InterPro" id="IPR025637">
    <property type="entry name" value="DUF4333"/>
</dbReference>
<protein>
    <submittedName>
        <fullName evidence="2">NAD(P)H-hydrate repair Nnr-like enzyme with NAD(P)H-hydrate epimerase domain</fullName>
    </submittedName>
</protein>
<dbReference type="RefSeq" id="WP_183778512.1">
    <property type="nucleotide sequence ID" value="NZ_JACIBS010000001.1"/>
</dbReference>
<dbReference type="Pfam" id="PF14230">
    <property type="entry name" value="DUF4333"/>
    <property type="match status" value="1"/>
</dbReference>
<keyword evidence="3" id="KW-1185">Reference proteome</keyword>
<evidence type="ECO:0000313" key="2">
    <source>
        <dbReference type="EMBL" id="MBB3661434.1"/>
    </source>
</evidence>
<evidence type="ECO:0000313" key="3">
    <source>
        <dbReference type="Proteomes" id="UP000564573"/>
    </source>
</evidence>
<gene>
    <name evidence="2" type="ORF">FB384_000338</name>
</gene>
<feature type="domain" description="DUF4333" evidence="1">
    <location>
        <begin position="21"/>
        <end position="87"/>
    </location>
</feature>
<dbReference type="AlphaFoldDB" id="A0A839XIP3"/>